<sequence>MTPNPTPSKDEPCLLCGIDERDVRETLDFLAELPARLPKLALTYGPRLAAAVGVVWAVAAVVRYLLGWLQHADMAPQARLIEISSPPRSDPEGAVVLWRQLVGLLRPAWKRFFTGQPHLVWEYCGSDAGVRIRLWVPGSIPPGIVEKAIQAAWPGATTTTSPAASPLPMGAEVAGGRLVLAAPEHFPLKTDHDHDPVRSLLEAMGGLRDGEHAVVQILARPTTGRRLRHAYQAAAHLRGGGSRHHLGRVFDAILPLPTSSRDHHRTGDLARDFPERAEQIRTILAKAGQPRYTVAIRYAVATSRAPGSASTSATSNHNGTSASALVRGWLRGEAHTLAGVFALFTGGHQYLRRARLRRPGRAIGSRRLDGGYLLSVTELAALAHLPWDIDAPGITRAGARPIAPSPAIPRTTGGGTARILGDADSGPRRPVALPVADGRHHTHVLGGTGVGKSTLLANLVLADAAAGRGALVIDPKGDLVTDILNRLPQRAIGKTVVFDPQDAAPPPSINILAGHDPAFAVDSVVTIFHRCFSSAWGPRVDDLLRSTCLTLTHVLGRKATLADVPRLLTDAAFRARTTAELRDELLTGFWDSYQALTPAGQATVIGPVMNKLRAVLLRPFVRQALASPDTTVPIGRLLDRGGLVLARLPKGVLGDDAARLFGSILLAHTWQAATRRSHLSEADRPDASLVIDECHNFLHLPGHVNDVLAEARGYRLSLVLAHQHLDQLPSDLREALSADARNKIYFNASPKDAAELKHHTAPLISPHDLTHLGAYQAAARLIINGQQTSAFTLRTRPLPLVIEGRAEEIRQASRQRFTGPTVTRHIGQGQASEPTASTAPGHASHEGDPGAPSASSRS</sequence>
<dbReference type="AlphaFoldDB" id="A0A1H6EZW4"/>
<evidence type="ECO:0000313" key="5">
    <source>
        <dbReference type="Proteomes" id="UP000236732"/>
    </source>
</evidence>
<keyword evidence="4" id="KW-0547">Nucleotide-binding</keyword>
<feature type="region of interest" description="Disordered" evidence="1">
    <location>
        <begin position="815"/>
        <end position="858"/>
    </location>
</feature>
<keyword evidence="4" id="KW-0378">Hydrolase</keyword>
<gene>
    <name evidence="4" type="ORF">SAMN05444920_12673</name>
</gene>
<dbReference type="Pfam" id="PF10412">
    <property type="entry name" value="TrwB_AAD_bind"/>
    <property type="match status" value="1"/>
</dbReference>
<dbReference type="InterPro" id="IPR027417">
    <property type="entry name" value="P-loop_NTPase"/>
</dbReference>
<proteinExistence type="predicted"/>
<keyword evidence="5" id="KW-1185">Reference proteome</keyword>
<dbReference type="Proteomes" id="UP000236732">
    <property type="component" value="Unassembled WGS sequence"/>
</dbReference>
<dbReference type="OrthoDB" id="3258326at2"/>
<evidence type="ECO:0000259" key="2">
    <source>
        <dbReference type="Pfam" id="PF10412"/>
    </source>
</evidence>
<reference evidence="4 5" key="1">
    <citation type="submission" date="2016-10" db="EMBL/GenBank/DDBJ databases">
        <authorList>
            <person name="de Groot N.N."/>
        </authorList>
    </citation>
    <scope>NUCLEOTIDE SEQUENCE [LARGE SCALE GENOMIC DNA]</scope>
    <source>
        <strain evidence="4 5">CGMCC 4.7037</strain>
    </source>
</reference>
<feature type="compositionally biased region" description="Polar residues" evidence="1">
    <location>
        <begin position="829"/>
        <end position="838"/>
    </location>
</feature>
<accession>A0A1H6EZW4</accession>
<feature type="domain" description="DUF8128" evidence="3">
    <location>
        <begin position="145"/>
        <end position="303"/>
    </location>
</feature>
<dbReference type="InterPro" id="IPR019476">
    <property type="entry name" value="T4SS_TraD_DNA-bd"/>
</dbReference>
<name>A0A1H6EZW4_9ACTN</name>
<dbReference type="PANTHER" id="PTHR30121:SF6">
    <property type="entry name" value="SLR6007 PROTEIN"/>
    <property type="match status" value="1"/>
</dbReference>
<dbReference type="Gene3D" id="3.40.50.300">
    <property type="entry name" value="P-loop containing nucleotide triphosphate hydrolases"/>
    <property type="match status" value="2"/>
</dbReference>
<dbReference type="PANTHER" id="PTHR30121">
    <property type="entry name" value="UNCHARACTERIZED PROTEIN YJGR-RELATED"/>
    <property type="match status" value="1"/>
</dbReference>
<dbReference type="Pfam" id="PF26449">
    <property type="entry name" value="DUF8128"/>
    <property type="match status" value="1"/>
</dbReference>
<dbReference type="InterPro" id="IPR051162">
    <property type="entry name" value="T4SS_component"/>
</dbReference>
<evidence type="ECO:0000259" key="3">
    <source>
        <dbReference type="Pfam" id="PF26449"/>
    </source>
</evidence>
<dbReference type="GO" id="GO:0004386">
    <property type="term" value="F:helicase activity"/>
    <property type="evidence" value="ECO:0007669"/>
    <property type="project" value="UniProtKB-KW"/>
</dbReference>
<keyword evidence="4" id="KW-0347">Helicase</keyword>
<dbReference type="EMBL" id="FNVT01000026">
    <property type="protein sequence ID" value="SEH02415.1"/>
    <property type="molecule type" value="Genomic_DNA"/>
</dbReference>
<organism evidence="4 5">
    <name type="scientific">Nonomuraea solani</name>
    <dbReference type="NCBI Taxonomy" id="1144553"/>
    <lineage>
        <taxon>Bacteria</taxon>
        <taxon>Bacillati</taxon>
        <taxon>Actinomycetota</taxon>
        <taxon>Actinomycetes</taxon>
        <taxon>Streptosporangiales</taxon>
        <taxon>Streptosporangiaceae</taxon>
        <taxon>Nonomuraea</taxon>
    </lineage>
</organism>
<dbReference type="RefSeq" id="WP_103963457.1">
    <property type="nucleotide sequence ID" value="NZ_FNVT01000026.1"/>
</dbReference>
<protein>
    <submittedName>
        <fullName evidence="4">DNA helicase HerA, contains HAS-barrel and ATPase domains</fullName>
    </submittedName>
</protein>
<evidence type="ECO:0000256" key="1">
    <source>
        <dbReference type="SAM" id="MobiDB-lite"/>
    </source>
</evidence>
<feature type="domain" description="Type IV secretion system coupling protein TraD DNA-binding" evidence="2">
    <location>
        <begin position="431"/>
        <end position="485"/>
    </location>
</feature>
<dbReference type="CDD" id="cd01127">
    <property type="entry name" value="TrwB_TraG_TraD_VirD4"/>
    <property type="match status" value="2"/>
</dbReference>
<evidence type="ECO:0000313" key="4">
    <source>
        <dbReference type="EMBL" id="SEH02415.1"/>
    </source>
</evidence>
<feature type="region of interest" description="Disordered" evidence="1">
    <location>
        <begin position="400"/>
        <end position="427"/>
    </location>
</feature>
<dbReference type="SUPFAM" id="SSF52540">
    <property type="entry name" value="P-loop containing nucleoside triphosphate hydrolases"/>
    <property type="match status" value="1"/>
</dbReference>
<dbReference type="InterPro" id="IPR058441">
    <property type="entry name" value="DUF8128"/>
</dbReference>
<keyword evidence="4" id="KW-0067">ATP-binding</keyword>